<dbReference type="InterPro" id="IPR007627">
    <property type="entry name" value="RNA_pol_sigma70_r2"/>
</dbReference>
<sequence>MREVTPDYQACSDEELMLRLKEGEDQAFVELYDRFHLPLYHYFLRVFNNDRMKAEDLLQEFFLKILSRAKTFDPLYKFRNWAFTIAQNMCKNEFRKSHLFDRKNTFSENDGCITQPEMDQQLDLDRFMKALPRALSQLNFDQRTAF</sequence>
<dbReference type="Pfam" id="PF04542">
    <property type="entry name" value="Sigma70_r2"/>
    <property type="match status" value="1"/>
</dbReference>
<reference evidence="6" key="1">
    <citation type="journal article" date="2020" name="mSystems">
        <title>Genome- and Community-Level Interaction Insights into Carbon Utilization and Element Cycling Functions of Hydrothermarchaeota in Hydrothermal Sediment.</title>
        <authorList>
            <person name="Zhou Z."/>
            <person name="Liu Y."/>
            <person name="Xu W."/>
            <person name="Pan J."/>
            <person name="Luo Z.H."/>
            <person name="Li M."/>
        </authorList>
    </citation>
    <scope>NUCLEOTIDE SEQUENCE [LARGE SCALE GENOMIC DNA]</scope>
    <source>
        <strain evidence="6">HyVt-76</strain>
    </source>
</reference>
<dbReference type="PANTHER" id="PTHR43133:SF8">
    <property type="entry name" value="RNA POLYMERASE SIGMA FACTOR HI_1459-RELATED"/>
    <property type="match status" value="1"/>
</dbReference>
<proteinExistence type="predicted"/>
<keyword evidence="4" id="KW-0804">Transcription</keyword>
<keyword evidence="1" id="KW-0805">Transcription regulation</keyword>
<dbReference type="InterPro" id="IPR013325">
    <property type="entry name" value="RNA_pol_sigma_r2"/>
</dbReference>
<evidence type="ECO:0000313" key="6">
    <source>
        <dbReference type="EMBL" id="HHE54339.1"/>
    </source>
</evidence>
<name>A0A7V5H1X7_CALAY</name>
<feature type="non-terminal residue" evidence="6">
    <location>
        <position position="146"/>
    </location>
</feature>
<evidence type="ECO:0000256" key="1">
    <source>
        <dbReference type="ARBA" id="ARBA00023015"/>
    </source>
</evidence>
<organism evidence="6">
    <name type="scientific">Caldithrix abyssi</name>
    <dbReference type="NCBI Taxonomy" id="187145"/>
    <lineage>
        <taxon>Bacteria</taxon>
        <taxon>Pseudomonadati</taxon>
        <taxon>Calditrichota</taxon>
        <taxon>Calditrichia</taxon>
        <taxon>Calditrichales</taxon>
        <taxon>Calditrichaceae</taxon>
        <taxon>Caldithrix</taxon>
    </lineage>
</organism>
<evidence type="ECO:0000256" key="4">
    <source>
        <dbReference type="ARBA" id="ARBA00023163"/>
    </source>
</evidence>
<gene>
    <name evidence="6" type="ORF">ENL21_01055</name>
</gene>
<comment type="caution">
    <text evidence="6">The sequence shown here is derived from an EMBL/GenBank/DDBJ whole genome shotgun (WGS) entry which is preliminary data.</text>
</comment>
<dbReference type="Proteomes" id="UP000886111">
    <property type="component" value="Unassembled WGS sequence"/>
</dbReference>
<dbReference type="InterPro" id="IPR014284">
    <property type="entry name" value="RNA_pol_sigma-70_dom"/>
</dbReference>
<dbReference type="Gene3D" id="1.10.1740.10">
    <property type="match status" value="1"/>
</dbReference>
<protein>
    <submittedName>
        <fullName evidence="6">Sigma-70 family RNA polymerase sigma factor</fullName>
    </submittedName>
</protein>
<evidence type="ECO:0000259" key="5">
    <source>
        <dbReference type="Pfam" id="PF04542"/>
    </source>
</evidence>
<dbReference type="GO" id="GO:0003677">
    <property type="term" value="F:DNA binding"/>
    <property type="evidence" value="ECO:0007669"/>
    <property type="project" value="UniProtKB-KW"/>
</dbReference>
<feature type="domain" description="RNA polymerase sigma-70 region 2" evidence="5">
    <location>
        <begin position="36"/>
        <end position="97"/>
    </location>
</feature>
<accession>A0A7V5H1X7</accession>
<evidence type="ECO:0000256" key="3">
    <source>
        <dbReference type="ARBA" id="ARBA00023125"/>
    </source>
</evidence>
<dbReference type="PANTHER" id="PTHR43133">
    <property type="entry name" value="RNA POLYMERASE ECF-TYPE SIGMA FACTO"/>
    <property type="match status" value="1"/>
</dbReference>
<evidence type="ECO:0000256" key="2">
    <source>
        <dbReference type="ARBA" id="ARBA00023082"/>
    </source>
</evidence>
<dbReference type="NCBIfam" id="TIGR02937">
    <property type="entry name" value="sigma70-ECF"/>
    <property type="match status" value="1"/>
</dbReference>
<keyword evidence="2" id="KW-0731">Sigma factor</keyword>
<keyword evidence="3" id="KW-0238">DNA-binding</keyword>
<dbReference type="InterPro" id="IPR039425">
    <property type="entry name" value="RNA_pol_sigma-70-like"/>
</dbReference>
<dbReference type="AlphaFoldDB" id="A0A7V5H1X7"/>
<dbReference type="SUPFAM" id="SSF88946">
    <property type="entry name" value="Sigma2 domain of RNA polymerase sigma factors"/>
    <property type="match status" value="1"/>
</dbReference>
<dbReference type="GO" id="GO:0006352">
    <property type="term" value="P:DNA-templated transcription initiation"/>
    <property type="evidence" value="ECO:0007669"/>
    <property type="project" value="InterPro"/>
</dbReference>
<dbReference type="GO" id="GO:0016987">
    <property type="term" value="F:sigma factor activity"/>
    <property type="evidence" value="ECO:0007669"/>
    <property type="project" value="UniProtKB-KW"/>
</dbReference>
<dbReference type="EMBL" id="DRTD01000077">
    <property type="protein sequence ID" value="HHE54339.1"/>
    <property type="molecule type" value="Genomic_DNA"/>
</dbReference>